<dbReference type="RefSeq" id="XP_007322999.1">
    <property type="nucleotide sequence ID" value="XM_007322937.1"/>
</dbReference>
<accession>F8P9C5</accession>
<dbReference type="KEGG" id="sla:SERLADRAFT_477645"/>
<sequence length="131" mass="14661">MYRLASKIGLESLKRLAFDAIRAGLCGQNILRELTSSLTAKYPEILAMQLDVLHSNFASTFVEDGLPSLAKQISRGELLQGEQIILGICQRVRRDYYLAPEEPVSCEVEARTYTTPPPRMGVKKGNTRTFK</sequence>
<evidence type="ECO:0000313" key="1">
    <source>
        <dbReference type="EMBL" id="EGO20254.1"/>
    </source>
</evidence>
<dbReference type="Proteomes" id="UP000008064">
    <property type="component" value="Unassembled WGS sequence"/>
</dbReference>
<protein>
    <submittedName>
        <fullName evidence="1">Uncharacterized protein</fullName>
    </submittedName>
</protein>
<dbReference type="HOGENOM" id="CLU_1928865_0_0_1"/>
<dbReference type="AlphaFoldDB" id="F8P9C5"/>
<name>F8P9C5_SERL9</name>
<dbReference type="OrthoDB" id="2685369at2759"/>
<gene>
    <name evidence="1" type="ORF">SERLADRAFT_477645</name>
</gene>
<proteinExistence type="predicted"/>
<dbReference type="GeneID" id="18821042"/>
<dbReference type="EMBL" id="GL945441">
    <property type="protein sequence ID" value="EGO20254.1"/>
    <property type="molecule type" value="Genomic_DNA"/>
</dbReference>
<organism>
    <name type="scientific">Serpula lacrymans var. lacrymans (strain S7.9)</name>
    <name type="common">Dry rot fungus</name>
    <dbReference type="NCBI Taxonomy" id="578457"/>
    <lineage>
        <taxon>Eukaryota</taxon>
        <taxon>Fungi</taxon>
        <taxon>Dikarya</taxon>
        <taxon>Basidiomycota</taxon>
        <taxon>Agaricomycotina</taxon>
        <taxon>Agaricomycetes</taxon>
        <taxon>Agaricomycetidae</taxon>
        <taxon>Boletales</taxon>
        <taxon>Coniophorineae</taxon>
        <taxon>Serpulaceae</taxon>
        <taxon>Serpula</taxon>
    </lineage>
</organism>
<reference evidence="1" key="1">
    <citation type="submission" date="2011-04" db="EMBL/GenBank/DDBJ databases">
        <title>Evolution of plant cell wall degrading machinery underlies the functional diversity of forest fungi.</title>
        <authorList>
            <consortium name="US DOE Joint Genome Institute (JGI-PGF)"/>
            <person name="Eastwood D.C."/>
            <person name="Floudas D."/>
            <person name="Binder M."/>
            <person name="Majcherczyk A."/>
            <person name="Schneider P."/>
            <person name="Aerts A."/>
            <person name="Asiegbu F.O."/>
            <person name="Baker S.E."/>
            <person name="Barry K."/>
            <person name="Bendiksby M."/>
            <person name="Blumentritt M."/>
            <person name="Coutinho P.M."/>
            <person name="Cullen D."/>
            <person name="Cullen D."/>
            <person name="Gathman A."/>
            <person name="Goodell B."/>
            <person name="Henrissat B."/>
            <person name="Ihrmark K."/>
            <person name="Kauserud H."/>
            <person name="Kohler A."/>
            <person name="LaButti K."/>
            <person name="Lapidus A."/>
            <person name="Lavin J.L."/>
            <person name="Lee Y.-H."/>
            <person name="Lindquist E."/>
            <person name="Lilly W."/>
            <person name="Lucas S."/>
            <person name="Morin E."/>
            <person name="Murat C."/>
            <person name="Oguiza J.A."/>
            <person name="Park J."/>
            <person name="Pisabarro A.G."/>
            <person name="Riley R."/>
            <person name="Rosling A."/>
            <person name="Salamov A."/>
            <person name="Schmidt O."/>
            <person name="Schmutz J."/>
            <person name="Skrede I."/>
            <person name="Stenlid J."/>
            <person name="Wiebenga A."/>
            <person name="Xie X."/>
            <person name="Kues U."/>
            <person name="Hibbett D.S."/>
            <person name="Hoffmeister D."/>
            <person name="Hogberg N."/>
            <person name="Martin F."/>
            <person name="Grigoriev I.V."/>
            <person name="Watkinson S.C."/>
        </authorList>
    </citation>
    <scope>NUCLEOTIDE SEQUENCE</scope>
    <source>
        <strain evidence="1">S7.9</strain>
    </source>
</reference>